<dbReference type="InterPro" id="IPR041618">
    <property type="entry name" value="PKS_DE"/>
</dbReference>
<dbReference type="PANTHER" id="PTHR43775">
    <property type="entry name" value="FATTY ACID SYNTHASE"/>
    <property type="match status" value="1"/>
</dbReference>
<feature type="region of interest" description="N-terminal hotdog fold" evidence="12">
    <location>
        <begin position="3906"/>
        <end position="4029"/>
    </location>
</feature>
<feature type="region of interest" description="C-terminal hotdog fold" evidence="12">
    <location>
        <begin position="4042"/>
        <end position="4181"/>
    </location>
</feature>
<dbReference type="InterPro" id="IPR050091">
    <property type="entry name" value="PKS_NRPS_Biosynth_Enz"/>
</dbReference>
<comment type="cofactor">
    <cofactor evidence="1">
        <name>pantetheine 4'-phosphate</name>
        <dbReference type="ChEBI" id="CHEBI:47942"/>
    </cofactor>
</comment>
<proteinExistence type="predicted"/>
<evidence type="ECO:0000259" key="13">
    <source>
        <dbReference type="PROSITE" id="PS50075"/>
    </source>
</evidence>
<dbReference type="InterPro" id="IPR020841">
    <property type="entry name" value="PKS_Beta-ketoAc_synthase_dom"/>
</dbReference>
<dbReference type="Gene3D" id="3.40.47.10">
    <property type="match status" value="3"/>
</dbReference>
<evidence type="ECO:0000259" key="14">
    <source>
        <dbReference type="PROSITE" id="PS52004"/>
    </source>
</evidence>
<dbReference type="PROSITE" id="PS52019">
    <property type="entry name" value="PKS_MFAS_DH"/>
    <property type="match status" value="1"/>
</dbReference>
<dbReference type="SUPFAM" id="SSF52151">
    <property type="entry name" value="FabD/lysophospholipase-like"/>
    <property type="match status" value="3"/>
</dbReference>
<dbReference type="GO" id="GO:0004315">
    <property type="term" value="F:3-oxoacyl-[acyl-carrier-protein] synthase activity"/>
    <property type="evidence" value="ECO:0007669"/>
    <property type="project" value="InterPro"/>
</dbReference>
<dbReference type="InterPro" id="IPR049900">
    <property type="entry name" value="PKS_mFAS_DH"/>
</dbReference>
<dbReference type="InterPro" id="IPR015083">
    <property type="entry name" value="NorB/c/GfsB-D-like_docking"/>
</dbReference>
<dbReference type="Pfam" id="PF16197">
    <property type="entry name" value="KAsynt_C_assoc"/>
    <property type="match status" value="3"/>
</dbReference>
<dbReference type="SUPFAM" id="SSF53901">
    <property type="entry name" value="Thiolase-like"/>
    <property type="match status" value="3"/>
</dbReference>
<dbReference type="PROSITE" id="PS00012">
    <property type="entry name" value="PHOSPHOPANTETHEINE"/>
    <property type="match status" value="3"/>
</dbReference>
<evidence type="ECO:0000256" key="8">
    <source>
        <dbReference type="ARBA" id="ARBA00023098"/>
    </source>
</evidence>
<feature type="domain" description="PKS/mFAS DH" evidence="15">
    <location>
        <begin position="3906"/>
        <end position="4181"/>
    </location>
</feature>
<dbReference type="SMART" id="SM00822">
    <property type="entry name" value="PKS_KR"/>
    <property type="match status" value="3"/>
</dbReference>
<dbReference type="InterPro" id="IPR036736">
    <property type="entry name" value="ACP-like_sf"/>
</dbReference>
<dbReference type="Gene3D" id="6.10.140.1830">
    <property type="match status" value="2"/>
</dbReference>
<keyword evidence="9" id="KW-0045">Antibiotic biosynthesis</keyword>
<dbReference type="Pfam" id="PF08990">
    <property type="entry name" value="Docking"/>
    <property type="match status" value="1"/>
</dbReference>
<dbReference type="NCBIfam" id="NF045894">
    <property type="entry name" value="PKS_plus_SDR"/>
    <property type="match status" value="2"/>
</dbReference>
<dbReference type="SUPFAM" id="SSF51735">
    <property type="entry name" value="NAD(P)-binding Rossmann-fold domains"/>
    <property type="match status" value="6"/>
</dbReference>
<dbReference type="CDD" id="cd08956">
    <property type="entry name" value="KR_3_FAS_SDR_x"/>
    <property type="match status" value="1"/>
</dbReference>
<comment type="pathway">
    <text evidence="3">Lipid metabolism.</text>
</comment>
<dbReference type="SMART" id="SM00826">
    <property type="entry name" value="PKS_DH"/>
    <property type="match status" value="1"/>
</dbReference>
<dbReference type="InterPro" id="IPR009081">
    <property type="entry name" value="PP-bd_ACP"/>
</dbReference>
<feature type="domain" description="Ketosynthase family 3 (KS3)" evidence="14">
    <location>
        <begin position="3035"/>
        <end position="3459"/>
    </location>
</feature>
<dbReference type="CDD" id="cd08952">
    <property type="entry name" value="KR_1_SDR_x"/>
    <property type="match status" value="2"/>
</dbReference>
<dbReference type="InterPro" id="IPR013968">
    <property type="entry name" value="PKS_KR"/>
</dbReference>
<dbReference type="InterPro" id="IPR049551">
    <property type="entry name" value="PKS_DH_C"/>
</dbReference>
<feature type="active site" description="Proton acceptor; for dehydratase activity" evidence="12">
    <location>
        <position position="3938"/>
    </location>
</feature>
<dbReference type="Pfam" id="PF00550">
    <property type="entry name" value="PP-binding"/>
    <property type="match status" value="3"/>
</dbReference>
<dbReference type="GO" id="GO:0006633">
    <property type="term" value="P:fatty acid biosynthetic process"/>
    <property type="evidence" value="ECO:0007669"/>
    <property type="project" value="InterPro"/>
</dbReference>
<evidence type="ECO:0000256" key="4">
    <source>
        <dbReference type="ARBA" id="ARBA00022450"/>
    </source>
</evidence>
<keyword evidence="8" id="KW-0443">Lipid metabolism</keyword>
<evidence type="ECO:0000259" key="15">
    <source>
        <dbReference type="PROSITE" id="PS52019"/>
    </source>
</evidence>
<dbReference type="Gene3D" id="1.10.1200.10">
    <property type="entry name" value="ACP-like"/>
    <property type="match status" value="3"/>
</dbReference>
<dbReference type="Gene3D" id="3.10.129.110">
    <property type="entry name" value="Polyketide synthase dehydratase"/>
    <property type="match status" value="1"/>
</dbReference>
<keyword evidence="7" id="KW-0276">Fatty acid metabolism</keyword>
<dbReference type="CDD" id="cd00833">
    <property type="entry name" value="PKS"/>
    <property type="match status" value="3"/>
</dbReference>
<dbReference type="Pfam" id="PF02801">
    <property type="entry name" value="Ketoacyl-synt_C"/>
    <property type="match status" value="3"/>
</dbReference>
<keyword evidence="11" id="KW-0012">Acyltransferase</keyword>
<dbReference type="FunFam" id="3.40.366.10:FF:000002">
    <property type="entry name" value="Probable polyketide synthase 2"/>
    <property type="match status" value="1"/>
</dbReference>
<feature type="domain" description="Carrier" evidence="13">
    <location>
        <begin position="2944"/>
        <end position="3019"/>
    </location>
</feature>
<evidence type="ECO:0000256" key="1">
    <source>
        <dbReference type="ARBA" id="ARBA00001957"/>
    </source>
</evidence>
<feature type="active site" description="Proton donor; for dehydratase activity" evidence="12">
    <location>
        <position position="4103"/>
    </location>
</feature>
<evidence type="ECO:0000256" key="2">
    <source>
        <dbReference type="ARBA" id="ARBA00004792"/>
    </source>
</evidence>
<dbReference type="Pfam" id="PF00698">
    <property type="entry name" value="Acyl_transf_1"/>
    <property type="match status" value="3"/>
</dbReference>
<dbReference type="InterPro" id="IPR016039">
    <property type="entry name" value="Thiolase-like"/>
</dbReference>
<dbReference type="FunFam" id="1.10.1200.10:FF:000007">
    <property type="entry name" value="Probable polyketide synthase pks17"/>
    <property type="match status" value="3"/>
</dbReference>
<dbReference type="Gene3D" id="3.30.70.3290">
    <property type="match status" value="3"/>
</dbReference>
<dbReference type="InterPro" id="IPR042104">
    <property type="entry name" value="PKS_dehydratase_sf"/>
</dbReference>
<keyword evidence="4" id="KW-0596">Phosphopantetheine</keyword>
<sequence>MAQQDEKLFSYLKRVTADLQQTRERLSEVENRDREPIAVVAMACRFPGGVDSPEALWSLVSSGGDAISAFPQDRGWPLDELFGADQDAPGASGARAGGFLHDAAEFDPAPFGISPREALAMDPQQRLLLETTWETFERAGIDPMSLHGSKTGVFTGVMYNDYGGRFERVPDEVSGHLGNGSAGSIASGRISYTFGLAGPAVTIDTACSSSLVALHLAAQALRTGECTMALAGGVTVMSTPRTFVEFSRQGGLAPDGRCKAFSDKADGTGWGEGVGLLLLERLSDARRNGHPVLAVLRGSAVNQDGASNGLTAPNGPAQQRVIRQALTNAGLRPADVDAVEAHGTGTRLGDPIEAQALIAAYAADRTHPLWVGSVKSNIGHTQAAAGVAGIIKMIMAMRHGTLPRTLHIDRPTTEVDWHTGKIALLTEHQPWPDNNRPRRAGVSSFGISGTNAHIILEQAEAAADAAPETAARPAPKSVPWALSATTAAALRAQARRLITLDDPDRDPVDVGWSLASGRAALANRAVVVGADRAGLLAGLRALADGNPHPAVIEGTVDSTGKIVFVFPGQGSQWAGMGAELLDAAPVFAESIARCEHALAPFVDWSLTDVLRTDHSALERVEVVQPALWAIMVSLTELWRTLGVEPSAVIGHSQGEIAAATVAGILTIDDAARIVALRSKIIAQHLAGHGGMAAVALPAEDVELLLTEHPDLGIAARNGARSTVVSGSAHALENLLATLETQDVRTRRIPVDYASHSAHVDALRTELISALAPVHPSAGRIPFHSTVTGTRLDGTELTADYWFRNLRQTVLFHPVVQSLLPTHTTFIEPSPHPVLTAAIQESADTVVAIGTLHRNDGTPTRLHAAAAEAWTNGIDVDWTAQLVGARRIPLPTYAFQRTRYWLDAPARAMTADDTADAQFWHAVEHEDLEALAAMLAVGDQDSRDVLRPALPLLSDWRRGRVTRETVDRWRYQITWRPLPTSRTATTCGRVLAFVPAEHTAHPAIAAALAALPDVVRVPVDGTLAHDSITALLTEHQPRHVLSFLAFDAEPAAATLGLLHACADADLAGVLWCVTSGAVAVGRADRLRDPDQAAVWGLGQVAGLEFPRWWGGLVDLPPEVDDRAAARFATILAGGWAEDQLAVRASGVFARRLTRAAAGVTERSWTTAGAALVTGGTGALGGHVARWLAQAGVRHLVLTSRRGIDAPGTRELQAELAALAPGIRVDVVACDVADRTALDELLTGLDHQITAVFHTAGVGTTASLPDTDRALLAQAWAGKARGARNLDDAFADTRLDAFVLFSSGAGIWGGSGQGAYAAANAYLDALAQARRDRGLHALAVAWGTWGGDGMAAQGAAEEVLRRNGLPAMAPELAVAALRRALDGDDTTVTVANIEWSTFAPVLSASRRRPLIDDLAEARSALDEPRTAAADSGERSARQRIAGLAATERHRVLLELVRAEAATVLGHATPDAVSARAAFRDLGVDSLTAVQLRNRLRAATGLALPATLVFDHPSPAALANHLARELSGDVAAAPTVEAAAEDDDPVVIVAMSCRFPGAVDSPETLWELVTRGDDAVTEFPTDRGWDVDSIYDPDLSRPGTTYAREGAFVPAAAFDAALFGISPREAIAMDPQQRLLLETSWEAFERAGIAVDSLRESRTGVFIGAATSHYGTGAAAQNAEGYLITGTATAVVSGRVSYTFGLEGPAVTIDTACSSSLVALHLAAQSLRAGECSLALAGGVTVMSTPAAFVEFSRQRGLAADGRCKAFAAAADGTGWGEGAGVVLLERLSDARRHGHPVLAVLRGSAVNQDGASNGLSAPNGPAQQRVIRQALANAGLRPVEVDAVEAHGTGTRLGDPIEAQALLATYGQDRDEPLWLGTIKSNIGHTQSAAGAAGVIKMVMAMRYGVLPRTLHVDEPTPHVDWTAGAVSLLAEDQPWPDRDRPRRAGVSAFGVSGTNAHVILEQAPEPTPVPTTQAPPPVVPWVLSARDKVALSALATRVADRIGTDTDVLDLGYSLATSRAALDERMVLVAGDAAERAHALRSFANGSTAPGVITGRAAEGGVAVVFSGQGTQRLGMGRELYDTYPVYAEAFDTVCAELDQHLTQPLRDIVFGEDPALLDQTRHAQPALFALQLALYRLWEHWGVAPAVLAGHSIGEITAAHIAGVFSLPHAATLIAHRGSLMQSLPGGGAMVAVDTTEHDILPRLLGYEDRVGIAAINGPNSLVLSGEHAALTEIIGRLDGHRTKWLRVSHAFHSPLMDPILDRFRDTITGLELRAPVLPMISTVTGEPVDATTLTDPEHWIRHARDTVRFADAISTIATREPAIHLEIGPTRSLLPHLPAAAVASLRTEQPEPHALASALARLIACGANPNWHNYFADTGAHTTPLPTYPFQHKHYWLEQEEPSHGAAVRPDAAESRFWDAIERSDLPALSRELASEDHETLAAALPVLAGWRRRKHEQSVVDSWRYRVTWTPLTTVARELSGTWGVVVPESAHDDADVLAVIAALRAAGAQVLVGQAGDLGDGSGLAAVVSLLAFDEEPDHRHLMLSRGLTATVALAQALQRNGFGAPLWCLTRGAAAIGRAERLHSPAQAQFWGMGRAVALEWPQGWGGLIDLPPTLDDRTLTRLPALLADPAGEDQLAVRASGVFAARLTHAPQPAAAAAPWQPRGTILITGGTGALGAHVARLLARRGAEQLLLVSRRGPAAPGSAELTAELSALGATVTTRACDVADRASVAELLATVPDHTPLTAVVHTAGVGQLTPLSDLGLDEFAEIVRGKTAGAAHLDALTADRKLDAFVLFSSVSGVWGTGGQAAYGAANAYLDALARHRRDRGLVATSVAWGPWAEAGMAEGESGEHMRRRGVIPLSPDLAVAALEQAVRDDEPCSTIADVHWPDFLPLFVSARPSGLLADLPAARALLDGRAVSESAARHPLSALDSAARRTHLHELVNAQVAAVLGHTDDGEVELDRAFRDLGFDSLTAVELRDRLGAALGITLPATTVFDHPSPARLVAHLSSLFADESQAELGTTGMESDEPLAIVALGCRFPGGVRGPEDLWELTLAGRDAVADFPTDRGWDLGALLESADGAHGSSTATRGGFLDGAADFDAAFFGISPREALAMDPQQRLLLETTWETFERAGIDPLSLRGSKTGVFVGGNSQDYVSLLQNGANGTEGYLLTGNTTSVASGRISYTFGLEGPAVTIDTACSSSLVALHLAAQALRNGECTMALAGGVTVMPTPTTFTEFSRQGGLSPDGRCKAFSSTADGTGWAEGVGLLLVERLSEARRNGHPVLAILRGSAVNQDGASNGLTAPNGLAQQRVIRQALTNAGLQPAEVDAVEAHGTGTRLGDPIEAQALLATYGQERDQPLWLGSIKSNIGHTQAAAGAAGIIKMIMAIRHGTLPRTLHIDQPTPHVDWTAGAISLLTENQSWPAVDRPRRAGVSAFGVSGTNAHIILEQAPAPVESDAPRPAPVPVPWVLSGRDEAALRAQADQLARWLDADADPSMLDIAYSLATTRHSFEHRAVLLGGNLAERRRTLSAVAAGEVPPGVFTGRGTSSGVAMVFSGQGSQRLGMGRELYDTYPVYAAAVDAACAAVELPHPLRDAVFGDDAALLDRTRYTQPALFAVQVALYRLWESWGVTPTVVAGHSIGEIAAAHVAGVLTLTDAAALVSARGRLMQSLPAGGAMVAIETTEHEITPLLDEFADEVGLAAVNGPHSLVLSGAHGALATITDRLPGRRTHWLRVSHAFHSPLMDPILDEFRDVLARLTYSAPTVPFISTVTGGPVDAATLADPEYWVRHARATVRFAEAMARTTASAYLEIGPDAALVPHLPGTAIPSLHRKQGDIEAITVALARLVTSGVDPDWHGYFAGAGARRVALPPYAFQRTRYWPNVTAVPGRADSDHPLLAARLELANTGGVVLTARLSLAAHPWLADHNIAGTVVFPGTGFVELVLQAAQAAGLRGLRELTLENPLTLPETGAIDVQIAVAEPDADGRRGVSVHSRLDAPGEAWQPHATGVLDAAPVTEPSWSLETWPPPGAVELSVEDVYPRFATAGVDYGPLFQGLRAAWRVGEDVAVEVAFPPDEGHRADGFDLHPALLDAVLHGVGVGRMFGEDGQARLPFSWSGVTVHAAGSPVARARLSPKGEDAVALLVADAMGRPIAEVERLTMRKIAPEQFAGAGRSMFVPSWPVLETPRATAVFTDIDDENGPADATHVLLRTNHGHDPHPDVALTAVTEVLHTIQSFADDRTLVVVTSNAVAVDGEPSPAGAAVWGLARTAQVEQPGRLLLVDIDDDERSLAALPHALTCDEPQMVLRGGRIHVPRLVSAPATASAGPDWSSGTVLITGASGALGTLIAQHLVDVHGVRELVLLSRGGNAPEPEGAAVTQFACDLTDPRQIAAVLDTIPRDRPLAIVHGAGALDDATIEHQTPEHLHRSFAPKATAAWHLHQLTTHHNTTLILFSSAAATLGSPGQANYAAANAYLDALAHHRTTTGHPTTSIAWGLWNTGMASRLSTSDRRRLAATGLAPITEADGLALFDAAVTGGQPVVVPLPVNRAVLRRRALDDRLPVVLRDLVPRSARPATTSAGPRHALADTLRGLPAHEQRQRQQQLIRSRVAAVLGHGSAEAVEMDQPFTELGFDSLMAVELRGALDTATGLRLPATLVFDHPTPAALQEHLSSTLLAAESATAESLFAEIDRLAANLAHLEPQHAARARSRLRSLLDAREHTATDNGNGDVLANANLDEVFDIIDDELGLS</sequence>
<feature type="domain" description="Carrier" evidence="13">
    <location>
        <begin position="4611"/>
        <end position="4686"/>
    </location>
</feature>
<dbReference type="InterPro" id="IPR049552">
    <property type="entry name" value="PKS_DH_N"/>
</dbReference>
<dbReference type="InterPro" id="IPR001227">
    <property type="entry name" value="Ac_transferase_dom_sf"/>
</dbReference>
<dbReference type="FunFam" id="3.40.47.10:FF:000019">
    <property type="entry name" value="Polyketide synthase type I"/>
    <property type="match status" value="3"/>
</dbReference>
<feature type="domain" description="Ketosynthase family 3 (KS3)" evidence="14">
    <location>
        <begin position="34"/>
        <end position="458"/>
    </location>
</feature>
<dbReference type="InterPro" id="IPR057326">
    <property type="entry name" value="KR_dom"/>
</dbReference>
<evidence type="ECO:0000313" key="16">
    <source>
        <dbReference type="EMBL" id="AXG22406.1"/>
    </source>
</evidence>
<dbReference type="Pfam" id="PF18369">
    <property type="entry name" value="PKS_DE"/>
    <property type="match status" value="2"/>
</dbReference>
<reference evidence="16" key="1">
    <citation type="submission" date="2018-06" db="EMBL/GenBank/DDBJ databases">
        <title>Enzyme-Catalysed Bifurcated [4+2] and [4+6] Pericyclic Reactions in Streptoseomycin Biosynthesis.</title>
        <authorList>
            <person name="Wang K.B."/>
            <person name="Zhang B."/>
            <person name="Wang W."/>
            <person name="Ge H.M."/>
        </authorList>
    </citation>
    <scope>NUCLEOTIDE SEQUENCE</scope>
    <source>
        <strain evidence="16">ATCC 31306</strain>
    </source>
</reference>
<dbReference type="SUPFAM" id="SSF47336">
    <property type="entry name" value="ACP-like"/>
    <property type="match status" value="3"/>
</dbReference>
<dbReference type="Pfam" id="PF14765">
    <property type="entry name" value="PS-DH"/>
    <property type="match status" value="1"/>
</dbReference>
<protein>
    <submittedName>
        <fullName evidence="16">Type I polyketide synthase</fullName>
    </submittedName>
</protein>
<dbReference type="SMART" id="SM01294">
    <property type="entry name" value="PKS_PP_betabranch"/>
    <property type="match status" value="3"/>
</dbReference>
<name>A0A3S7PZD9_9NOCA</name>
<dbReference type="SUPFAM" id="SSF55048">
    <property type="entry name" value="Probable ACP-binding domain of malonyl-CoA ACP transacylase"/>
    <property type="match status" value="3"/>
</dbReference>
<dbReference type="GO" id="GO:0031177">
    <property type="term" value="F:phosphopantetheine binding"/>
    <property type="evidence" value="ECO:0007669"/>
    <property type="project" value="InterPro"/>
</dbReference>
<dbReference type="InterPro" id="IPR018201">
    <property type="entry name" value="Ketoacyl_synth_AS"/>
</dbReference>
<dbReference type="PROSITE" id="PS52004">
    <property type="entry name" value="KS3_2"/>
    <property type="match status" value="3"/>
</dbReference>
<evidence type="ECO:0000256" key="5">
    <source>
        <dbReference type="ARBA" id="ARBA00022553"/>
    </source>
</evidence>
<dbReference type="SMART" id="SM00823">
    <property type="entry name" value="PKS_PP"/>
    <property type="match status" value="3"/>
</dbReference>
<dbReference type="Pfam" id="PF22953">
    <property type="entry name" value="SpnB_Rossmann"/>
    <property type="match status" value="1"/>
</dbReference>
<dbReference type="Pfam" id="PF08659">
    <property type="entry name" value="KR"/>
    <property type="match status" value="3"/>
</dbReference>
<dbReference type="InterPro" id="IPR020807">
    <property type="entry name" value="PKS_DH"/>
</dbReference>
<dbReference type="Gene3D" id="3.40.50.720">
    <property type="entry name" value="NAD(P)-binding Rossmann-like Domain"/>
    <property type="match status" value="3"/>
</dbReference>
<dbReference type="InterPro" id="IPR055123">
    <property type="entry name" value="SpnB-like_Rossmann"/>
</dbReference>
<dbReference type="PANTHER" id="PTHR43775:SF51">
    <property type="entry name" value="INACTIVE PHENOLPHTHIOCEROL SYNTHESIS POLYKETIDE SYNTHASE TYPE I PKS1-RELATED"/>
    <property type="match status" value="1"/>
</dbReference>
<gene>
    <name evidence="16" type="primary">ngnB</name>
</gene>
<dbReference type="Gene3D" id="3.40.366.10">
    <property type="entry name" value="Malonyl-Coenzyme A Acyl Carrier Protein, domain 2"/>
    <property type="match status" value="3"/>
</dbReference>
<dbReference type="GO" id="GO:0004312">
    <property type="term" value="F:fatty acid synthase activity"/>
    <property type="evidence" value="ECO:0007669"/>
    <property type="project" value="TreeGrafter"/>
</dbReference>
<feature type="domain" description="Carrier" evidence="13">
    <location>
        <begin position="1448"/>
        <end position="1523"/>
    </location>
</feature>
<evidence type="ECO:0000256" key="12">
    <source>
        <dbReference type="PROSITE-ProRule" id="PRU01363"/>
    </source>
</evidence>
<dbReference type="InterPro" id="IPR020806">
    <property type="entry name" value="PKS_PP-bd"/>
</dbReference>
<dbReference type="SMART" id="SM00825">
    <property type="entry name" value="PKS_KS"/>
    <property type="match status" value="3"/>
</dbReference>
<keyword evidence="6" id="KW-0808">Transferase</keyword>
<organism evidence="16">
    <name type="scientific">Nocardia argentinensis</name>
    <dbReference type="NCBI Taxonomy" id="1311812"/>
    <lineage>
        <taxon>Bacteria</taxon>
        <taxon>Bacillati</taxon>
        <taxon>Actinomycetota</taxon>
        <taxon>Actinomycetes</taxon>
        <taxon>Mycobacteriales</taxon>
        <taxon>Nocardiaceae</taxon>
        <taxon>Nocardia</taxon>
    </lineage>
</organism>
<dbReference type="InterPro" id="IPR006162">
    <property type="entry name" value="Ppantetheine_attach_site"/>
</dbReference>
<dbReference type="GO" id="GO:0033068">
    <property type="term" value="P:macrolide biosynthetic process"/>
    <property type="evidence" value="ECO:0007669"/>
    <property type="project" value="UniProtKB-ARBA"/>
</dbReference>
<evidence type="ECO:0000256" key="7">
    <source>
        <dbReference type="ARBA" id="ARBA00022832"/>
    </source>
</evidence>
<evidence type="ECO:0000256" key="9">
    <source>
        <dbReference type="ARBA" id="ARBA00023194"/>
    </source>
</evidence>
<feature type="domain" description="Ketosynthase family 3 (KS3)" evidence="14">
    <location>
        <begin position="1540"/>
        <end position="1961"/>
    </location>
</feature>
<dbReference type="InterPro" id="IPR014030">
    <property type="entry name" value="Ketoacyl_synth_N"/>
</dbReference>
<dbReference type="InterPro" id="IPR036291">
    <property type="entry name" value="NAD(P)-bd_dom_sf"/>
</dbReference>
<evidence type="ECO:0000256" key="6">
    <source>
        <dbReference type="ARBA" id="ARBA00022679"/>
    </source>
</evidence>
<evidence type="ECO:0000256" key="3">
    <source>
        <dbReference type="ARBA" id="ARBA00005189"/>
    </source>
</evidence>
<evidence type="ECO:0000256" key="10">
    <source>
        <dbReference type="ARBA" id="ARBA00023268"/>
    </source>
</evidence>
<dbReference type="PROSITE" id="PS50075">
    <property type="entry name" value="CARRIER"/>
    <property type="match status" value="3"/>
</dbReference>
<accession>A0A3S7PZD9</accession>
<dbReference type="InterPro" id="IPR016036">
    <property type="entry name" value="Malonyl_transacylase_ACP-bd"/>
</dbReference>
<evidence type="ECO:0000256" key="11">
    <source>
        <dbReference type="ARBA" id="ARBA00023315"/>
    </source>
</evidence>
<dbReference type="Pfam" id="PF21089">
    <property type="entry name" value="PKS_DH_N"/>
    <property type="match status" value="1"/>
</dbReference>
<dbReference type="PROSITE" id="PS00606">
    <property type="entry name" value="KS3_1"/>
    <property type="match status" value="3"/>
</dbReference>
<dbReference type="InterPro" id="IPR032821">
    <property type="entry name" value="PKS_assoc"/>
</dbReference>
<comment type="pathway">
    <text evidence="2">Antibiotic biosynthesis.</text>
</comment>
<dbReference type="InterPro" id="IPR014031">
    <property type="entry name" value="Ketoacyl_synth_C"/>
</dbReference>
<dbReference type="EMBL" id="MH544245">
    <property type="protein sequence ID" value="AXG22406.1"/>
    <property type="molecule type" value="Genomic_DNA"/>
</dbReference>
<dbReference type="Pfam" id="PF00109">
    <property type="entry name" value="ketoacyl-synt"/>
    <property type="match status" value="3"/>
</dbReference>
<keyword evidence="5" id="KW-0597">Phosphoprotein</keyword>
<dbReference type="SMART" id="SM00827">
    <property type="entry name" value="PKS_AT"/>
    <property type="match status" value="3"/>
</dbReference>
<dbReference type="InterPro" id="IPR014043">
    <property type="entry name" value="Acyl_transferase_dom"/>
</dbReference>
<keyword evidence="10" id="KW-0511">Multifunctional enzyme</keyword>
<dbReference type="InterPro" id="IPR016035">
    <property type="entry name" value="Acyl_Trfase/lysoPLipase"/>
</dbReference>